<evidence type="ECO:0000256" key="2">
    <source>
        <dbReference type="SAM" id="MobiDB-lite"/>
    </source>
</evidence>
<dbReference type="GO" id="GO:0000147">
    <property type="term" value="P:actin cortical patch assembly"/>
    <property type="evidence" value="ECO:0007669"/>
    <property type="project" value="TreeGrafter"/>
</dbReference>
<feature type="compositionally biased region" description="Polar residues" evidence="2">
    <location>
        <begin position="567"/>
        <end position="576"/>
    </location>
</feature>
<gene>
    <name evidence="4" type="primary">KNAG0H01220</name>
    <name evidence="4" type="ordered locus">KNAG_0H01220</name>
</gene>
<dbReference type="GO" id="GO:1900186">
    <property type="term" value="P:negative regulation of clathrin-dependent endocytosis"/>
    <property type="evidence" value="ECO:0007669"/>
    <property type="project" value="EnsemblFungi"/>
</dbReference>
<reference evidence="4 5" key="1">
    <citation type="journal article" date="2011" name="Proc. Natl. Acad. Sci. U.S.A.">
        <title>Evolutionary erosion of yeast sex chromosomes by mating-type switching accidents.</title>
        <authorList>
            <person name="Gordon J.L."/>
            <person name="Armisen D."/>
            <person name="Proux-Wera E."/>
            <person name="Oheigeartaigh S.S."/>
            <person name="Byrne K.P."/>
            <person name="Wolfe K.H."/>
        </authorList>
    </citation>
    <scope>NUCLEOTIDE SEQUENCE [LARGE SCALE GENOMIC DNA]</scope>
    <source>
        <strain evidence="5">ATCC MYA-139 / BCRC 22969 / CBS 8797 / CCRC 22969 / KCTC 17520 / NBRC 10181 / NCYC 3082</strain>
    </source>
</reference>
<dbReference type="KEGG" id="kng:KNAG_0H01220"/>
<dbReference type="GeneID" id="34527267"/>
<sequence length="913" mass="103058">MTSVNPTASLTSCTVEKYQPGKVIVVGSHRVEILQYIAEGGFAQIYSVKFLEYANEFDREESPGSKDQLQVGDLACLKRVIVQDQNGLNELRNEVNVMKKLVGAPNIVQYYDSNASRLRNGTDSQPQENKFEVLLLMELCPNKSLLDYMNLRLATKLSEQEILEVMYDVSLAIAQMHYLRKPLIHRDIKIENVLVDQKNRFKLCDFGSTSTCFPMVVTHRDIAYLTQNIYVHTTPQYRSPEMIDLYRCLPIDEKSDIWALGIFLYKLLFFTTPFERTGQFAILHSKFEFPQNNYSFKLINLIIVMLSENPNLRPNIYQVLHQICQLKQVPIPIADKYGLGAYNFDYYMLFQNNLQKVQVDMFNIKRKQFEHNGQLDESDTKTLDQLFMNTFQVVSTMPIPAGNVSRDVDSQENIMTNKPGSIGENYYPTVNELNRYIDEHEENGSAAAENIQQPWNGAPTGGDPFHISSRPEEPETNRIHRGQLNSSNSLTSSSSEDVEDATGQGKRVFGVAQSPIPGAASPVVETVPNAPLKQYKSNNPFPRMGYDQPAVNVDAGPNSSAFFAETAAQSLSHARAQSQQPQPQQPQEISQHTSQRSYGVTQDAASLIYANKYGEGVSVVPHQKQYIPATRPAMQPVAQTLTSSQQQQISQQTQCEQVQQQQKQQQQQHMIQQAQEQTQHMQQQQQNQQQNQQQSQMLPPPVPPHPKRHAQASVTSQRSEGSTESTVKPKETPSNSMSPPPMAPRPNHHLGESLIDLSPTKETPQAKPKKRPSDESKNTHFQNKNENSRVRRSVSMSSSHRNPLIEPPTSESIDIDLDALKRKSLDVRLQKIKVNDSKRGQSPLSESHRSSGSKASGTTGTQPLSADSISDIKRDISRARQSLDLERVRKEAMAQDPGTRKKHLFSLFRNEKR</sequence>
<dbReference type="AlphaFoldDB" id="J7R9K3"/>
<feature type="compositionally biased region" description="Polar residues" evidence="2">
    <location>
        <begin position="712"/>
        <end position="726"/>
    </location>
</feature>
<dbReference type="PANTHER" id="PTHR22967:SF65">
    <property type="entry name" value="SERINE_THREONINE-PROTEIN KINASE AKL1"/>
    <property type="match status" value="1"/>
</dbReference>
<feature type="domain" description="Protein kinase" evidence="3">
    <location>
        <begin position="31"/>
        <end position="324"/>
    </location>
</feature>
<dbReference type="SMART" id="SM00220">
    <property type="entry name" value="S_TKc"/>
    <property type="match status" value="1"/>
</dbReference>
<feature type="compositionally biased region" description="Low complexity" evidence="2">
    <location>
        <begin position="484"/>
        <end position="495"/>
    </location>
</feature>
<feature type="compositionally biased region" description="Low complexity" evidence="2">
    <location>
        <begin position="577"/>
        <end position="587"/>
    </location>
</feature>
<protein>
    <recommendedName>
        <fullName evidence="3">Protein kinase domain-containing protein</fullName>
    </recommendedName>
</protein>
<feature type="region of interest" description="Disordered" evidence="2">
    <location>
        <begin position="887"/>
        <end position="913"/>
    </location>
</feature>
<dbReference type="InterPro" id="IPR011009">
    <property type="entry name" value="Kinase-like_dom_sf"/>
</dbReference>
<dbReference type="PROSITE" id="PS50011">
    <property type="entry name" value="PROTEIN_KINASE_DOM"/>
    <property type="match status" value="1"/>
</dbReference>
<reference evidence="5" key="2">
    <citation type="submission" date="2012-08" db="EMBL/GenBank/DDBJ databases">
        <title>Genome sequence of Kazachstania naganishii.</title>
        <authorList>
            <person name="Gordon J.L."/>
            <person name="Armisen D."/>
            <person name="Proux-Wera E."/>
            <person name="OhEigeartaigh S.S."/>
            <person name="Byrne K.P."/>
            <person name="Wolfe K.H."/>
        </authorList>
    </citation>
    <scope>NUCLEOTIDE SEQUENCE [LARGE SCALE GENOMIC DNA]</scope>
    <source>
        <strain evidence="5">ATCC MYA-139 / BCRC 22969 / CBS 8797 / CCRC 22969 / KCTC 17520 / NBRC 10181 / NCYC 3082</strain>
    </source>
</reference>
<dbReference type="GO" id="GO:0005524">
    <property type="term" value="F:ATP binding"/>
    <property type="evidence" value="ECO:0007669"/>
    <property type="project" value="InterPro"/>
</dbReference>
<dbReference type="Proteomes" id="UP000006310">
    <property type="component" value="Chromosome 8"/>
</dbReference>
<keyword evidence="5" id="KW-1185">Reference proteome</keyword>
<accession>J7R9K3</accession>
<evidence type="ECO:0000259" key="3">
    <source>
        <dbReference type="PROSITE" id="PS50011"/>
    </source>
</evidence>
<dbReference type="STRING" id="1071383.J7R9K3"/>
<organism evidence="4 5">
    <name type="scientific">Huiozyma naganishii (strain ATCC MYA-139 / BCRC 22969 / CBS 8797 / KCTC 17520 / NBRC 10181 / NCYC 3082 / Yp74L-3)</name>
    <name type="common">Yeast</name>
    <name type="synonym">Kazachstania naganishii</name>
    <dbReference type="NCBI Taxonomy" id="1071383"/>
    <lineage>
        <taxon>Eukaryota</taxon>
        <taxon>Fungi</taxon>
        <taxon>Dikarya</taxon>
        <taxon>Ascomycota</taxon>
        <taxon>Saccharomycotina</taxon>
        <taxon>Saccharomycetes</taxon>
        <taxon>Saccharomycetales</taxon>
        <taxon>Saccharomycetaceae</taxon>
        <taxon>Huiozyma</taxon>
    </lineage>
</organism>
<feature type="compositionally biased region" description="Basic and acidic residues" evidence="2">
    <location>
        <begin position="469"/>
        <end position="478"/>
    </location>
</feature>
<dbReference type="GO" id="GO:0007015">
    <property type="term" value="P:actin filament organization"/>
    <property type="evidence" value="ECO:0007669"/>
    <property type="project" value="TreeGrafter"/>
</dbReference>
<feature type="region of interest" description="Disordered" evidence="2">
    <location>
        <begin position="452"/>
        <end position="503"/>
    </location>
</feature>
<dbReference type="eggNOG" id="KOG1989">
    <property type="taxonomic scope" value="Eukaryota"/>
</dbReference>
<dbReference type="GO" id="GO:0005737">
    <property type="term" value="C:cytoplasm"/>
    <property type="evidence" value="ECO:0007669"/>
    <property type="project" value="TreeGrafter"/>
</dbReference>
<dbReference type="HOGENOM" id="CLU_005611_0_0_1"/>
<feature type="compositionally biased region" description="Low complexity" evidence="2">
    <location>
        <begin position="850"/>
        <end position="861"/>
    </location>
</feature>
<dbReference type="SUPFAM" id="SSF56112">
    <property type="entry name" value="Protein kinase-like (PK-like)"/>
    <property type="match status" value="1"/>
</dbReference>
<evidence type="ECO:0000313" key="5">
    <source>
        <dbReference type="Proteomes" id="UP000006310"/>
    </source>
</evidence>
<dbReference type="RefSeq" id="XP_022465780.1">
    <property type="nucleotide sequence ID" value="XM_022609378.1"/>
</dbReference>
<feature type="compositionally biased region" description="Polar residues" evidence="2">
    <location>
        <begin position="588"/>
        <end position="598"/>
    </location>
</feature>
<dbReference type="Pfam" id="PF00069">
    <property type="entry name" value="Pkinase"/>
    <property type="match status" value="1"/>
</dbReference>
<evidence type="ECO:0000256" key="1">
    <source>
        <dbReference type="ARBA" id="ARBA00022741"/>
    </source>
</evidence>
<dbReference type="Gene3D" id="1.10.510.10">
    <property type="entry name" value="Transferase(Phosphotransferase) domain 1"/>
    <property type="match status" value="1"/>
</dbReference>
<evidence type="ECO:0000313" key="4">
    <source>
        <dbReference type="EMBL" id="CCK71535.1"/>
    </source>
</evidence>
<feature type="region of interest" description="Disordered" evidence="2">
    <location>
        <begin position="534"/>
        <end position="553"/>
    </location>
</feature>
<proteinExistence type="predicted"/>
<dbReference type="InterPro" id="IPR008271">
    <property type="entry name" value="Ser/Thr_kinase_AS"/>
</dbReference>
<dbReference type="InterPro" id="IPR000719">
    <property type="entry name" value="Prot_kinase_dom"/>
</dbReference>
<keyword evidence="1" id="KW-0547">Nucleotide-binding</keyword>
<feature type="compositionally biased region" description="Low complexity" evidence="2">
    <location>
        <begin position="673"/>
        <end position="696"/>
    </location>
</feature>
<dbReference type="PROSITE" id="PS00108">
    <property type="entry name" value="PROTEIN_KINASE_ST"/>
    <property type="match status" value="1"/>
</dbReference>
<feature type="region of interest" description="Disordered" evidence="2">
    <location>
        <begin position="832"/>
        <end position="875"/>
    </location>
</feature>
<dbReference type="PANTHER" id="PTHR22967">
    <property type="entry name" value="SERINE/THREONINE PROTEIN KINASE"/>
    <property type="match status" value="1"/>
</dbReference>
<dbReference type="OrthoDB" id="2018507at2759"/>
<feature type="region of interest" description="Disordered" evidence="2">
    <location>
        <begin position="567"/>
        <end position="598"/>
    </location>
</feature>
<feature type="region of interest" description="Disordered" evidence="2">
    <location>
        <begin position="673"/>
        <end position="810"/>
    </location>
</feature>
<dbReference type="EMBL" id="HE978321">
    <property type="protein sequence ID" value="CCK71535.1"/>
    <property type="molecule type" value="Genomic_DNA"/>
</dbReference>
<name>J7R9K3_HUIN7</name>
<dbReference type="GO" id="GO:0004674">
    <property type="term" value="F:protein serine/threonine kinase activity"/>
    <property type="evidence" value="ECO:0007669"/>
    <property type="project" value="EnsemblFungi"/>
</dbReference>